<feature type="binding site" evidence="4">
    <location>
        <begin position="88"/>
        <end position="91"/>
    </location>
    <ligand>
        <name>substrate</name>
    </ligand>
</feature>
<comment type="caution">
    <text evidence="5">The sequence shown here is derived from an EMBL/GenBank/DDBJ whole genome shotgun (WGS) entry which is preliminary data.</text>
</comment>
<feature type="binding site" evidence="4">
    <location>
        <begin position="10"/>
        <end position="17"/>
    </location>
    <ligand>
        <name>substrate</name>
    </ligand>
</feature>
<dbReference type="PANTHER" id="PTHR48100:SF1">
    <property type="entry name" value="HISTIDINE PHOSPHATASE FAMILY PROTEIN-RELATED"/>
    <property type="match status" value="1"/>
</dbReference>
<evidence type="ECO:0000313" key="5">
    <source>
        <dbReference type="EMBL" id="PLC51416.1"/>
    </source>
</evidence>
<dbReference type="GO" id="GO:0005737">
    <property type="term" value="C:cytoplasm"/>
    <property type="evidence" value="ECO:0007669"/>
    <property type="project" value="TreeGrafter"/>
</dbReference>
<keyword evidence="1" id="KW-0324">Glycolysis</keyword>
<dbReference type="GO" id="GO:0016791">
    <property type="term" value="F:phosphatase activity"/>
    <property type="evidence" value="ECO:0007669"/>
    <property type="project" value="TreeGrafter"/>
</dbReference>
<keyword evidence="6" id="KW-1185">Reference proteome</keyword>
<evidence type="ECO:0000313" key="6">
    <source>
        <dbReference type="Proteomes" id="UP000234190"/>
    </source>
</evidence>
<dbReference type="InterPro" id="IPR029033">
    <property type="entry name" value="His_PPase_superfam"/>
</dbReference>
<dbReference type="Proteomes" id="UP000234190">
    <property type="component" value="Unassembled WGS sequence"/>
</dbReference>
<evidence type="ECO:0000256" key="2">
    <source>
        <dbReference type="ARBA" id="ARBA00023235"/>
    </source>
</evidence>
<keyword evidence="2" id="KW-0413">Isomerase</keyword>
<evidence type="ECO:0000256" key="3">
    <source>
        <dbReference type="PIRSR" id="PIRSR613078-1"/>
    </source>
</evidence>
<dbReference type="InterPro" id="IPR001345">
    <property type="entry name" value="PG/BPGM_mutase_AS"/>
</dbReference>
<proteinExistence type="predicted"/>
<dbReference type="OrthoDB" id="9783269at2"/>
<dbReference type="SUPFAM" id="SSF53254">
    <property type="entry name" value="Phosphoglycerate mutase-like"/>
    <property type="match status" value="1"/>
</dbReference>
<feature type="binding site" evidence="4">
    <location>
        <position position="64"/>
    </location>
    <ligand>
        <name>substrate</name>
    </ligand>
</feature>
<dbReference type="AlphaFoldDB" id="A0A2N4U8R2"/>
<gene>
    <name evidence="5" type="ORF">CR159_04150</name>
</gene>
<dbReference type="RefSeq" id="WP_102072736.1">
    <property type="nucleotide sequence ID" value="NZ_PDNW01000002.1"/>
</dbReference>
<dbReference type="SMART" id="SM00855">
    <property type="entry name" value="PGAM"/>
    <property type="match status" value="1"/>
</dbReference>
<accession>A0A2N4U8R2</accession>
<protein>
    <submittedName>
        <fullName evidence="5">Phosphoglycerate mutase</fullName>
    </submittedName>
</protein>
<organism evidence="5 6">
    <name type="scientific">Pollutimonas subterranea</name>
    <dbReference type="NCBI Taxonomy" id="2045210"/>
    <lineage>
        <taxon>Bacteria</taxon>
        <taxon>Pseudomonadati</taxon>
        <taxon>Pseudomonadota</taxon>
        <taxon>Betaproteobacteria</taxon>
        <taxon>Burkholderiales</taxon>
        <taxon>Alcaligenaceae</taxon>
        <taxon>Pollutimonas</taxon>
    </lineage>
</organism>
<sequence length="215" mass="24138">MNITQFWLVRHGETEWNANRRLQGWLDIPLSPVGIRQAEQLADYFQSPDFDVPIDAIVSSDLNRAFETARISAGHLGLPLHASPDLRERCYGIYEGRDWAMLDELRANGGGVDFRNPQQAVEKGESLHDFSARIGEAFEALAQQYQGKSLLVFSHGGVIDIAWRKARGISLDAARPDPILNTSINHFSIDEDKNWAMIDWGRIGHLETSALDDVL</sequence>
<dbReference type="InterPro" id="IPR050275">
    <property type="entry name" value="PGM_Phosphatase"/>
</dbReference>
<dbReference type="CDD" id="cd07067">
    <property type="entry name" value="HP_PGM_like"/>
    <property type="match status" value="1"/>
</dbReference>
<dbReference type="PROSITE" id="PS00175">
    <property type="entry name" value="PG_MUTASE"/>
    <property type="match status" value="1"/>
</dbReference>
<name>A0A2N4U8R2_9BURK</name>
<dbReference type="InterPro" id="IPR013078">
    <property type="entry name" value="His_Pase_superF_clade-1"/>
</dbReference>
<feature type="active site" description="Tele-phosphohistidine intermediate" evidence="3">
    <location>
        <position position="11"/>
    </location>
</feature>
<dbReference type="PANTHER" id="PTHR48100">
    <property type="entry name" value="BROAD-SPECIFICITY PHOSPHATASE YOR283W-RELATED"/>
    <property type="match status" value="1"/>
</dbReference>
<evidence type="ECO:0000256" key="1">
    <source>
        <dbReference type="ARBA" id="ARBA00023152"/>
    </source>
</evidence>
<feature type="active site" description="Proton donor/acceptor" evidence="3">
    <location>
        <position position="88"/>
    </location>
</feature>
<reference evidence="5 6" key="1">
    <citation type="submission" date="2017-10" db="EMBL/GenBank/DDBJ databases">
        <title>Two draft genome sequences of Pusillimonas sp. strains isolated from a nitrate- and radionuclide-contaminated groundwater in Russia.</title>
        <authorList>
            <person name="Grouzdev D.S."/>
            <person name="Tourova T.P."/>
            <person name="Goeva M.A."/>
            <person name="Babich T.L."/>
            <person name="Sokolova D.S."/>
            <person name="Abdullin R."/>
            <person name="Poltaraus A.B."/>
            <person name="Toshchakov S.V."/>
            <person name="Nazina T.N."/>
        </authorList>
    </citation>
    <scope>NUCLEOTIDE SEQUENCE [LARGE SCALE GENOMIC DNA]</scope>
    <source>
        <strain evidence="5 6">JR1/69-3-13</strain>
    </source>
</reference>
<evidence type="ECO:0000256" key="4">
    <source>
        <dbReference type="PIRSR" id="PIRSR613078-2"/>
    </source>
</evidence>
<dbReference type="EMBL" id="PDNW01000002">
    <property type="protein sequence ID" value="PLC51416.1"/>
    <property type="molecule type" value="Genomic_DNA"/>
</dbReference>
<dbReference type="Pfam" id="PF00300">
    <property type="entry name" value="His_Phos_1"/>
    <property type="match status" value="1"/>
</dbReference>
<dbReference type="Gene3D" id="3.40.50.1240">
    <property type="entry name" value="Phosphoglycerate mutase-like"/>
    <property type="match status" value="1"/>
</dbReference>